<keyword evidence="2" id="KW-1185">Reference proteome</keyword>
<evidence type="ECO:0000313" key="2">
    <source>
        <dbReference type="Proteomes" id="UP000293850"/>
    </source>
</evidence>
<reference evidence="1 2" key="1">
    <citation type="submission" date="2019-03" db="EMBL/GenBank/DDBJ databases">
        <title>Complete genome sequence of an arsenate-respiring bacteria, Citrobacter sp. LY-1.</title>
        <authorList>
            <person name="Wang H."/>
            <person name="Liu Y."/>
            <person name="Li Q."/>
            <person name="Huang J."/>
        </authorList>
    </citation>
    <scope>NUCLEOTIDE SEQUENCE [LARGE SCALE GENOMIC DNA]</scope>
    <source>
        <strain evidence="1 2">LY-1</strain>
    </source>
</reference>
<name>A0A4P6WNA7_9ENTR</name>
<dbReference type="EMBL" id="CP037864">
    <property type="protein sequence ID" value="QBM23606.1"/>
    <property type="molecule type" value="Genomic_DNA"/>
</dbReference>
<dbReference type="RefSeq" id="WP_133086488.1">
    <property type="nucleotide sequence ID" value="NZ_CP037864.1"/>
</dbReference>
<accession>A0A4P6WNA7</accession>
<organism evidence="1 2">
    <name type="scientific">Citrobacter arsenatis</name>
    <dbReference type="NCBI Taxonomy" id="2546350"/>
    <lineage>
        <taxon>Bacteria</taxon>
        <taxon>Pseudomonadati</taxon>
        <taxon>Pseudomonadota</taxon>
        <taxon>Gammaproteobacteria</taxon>
        <taxon>Enterobacterales</taxon>
        <taxon>Enterobacteriaceae</taxon>
        <taxon>Citrobacter</taxon>
    </lineage>
</organism>
<protein>
    <submittedName>
        <fullName evidence="1">Uncharacterized protein</fullName>
    </submittedName>
</protein>
<proteinExistence type="predicted"/>
<evidence type="ECO:0000313" key="1">
    <source>
        <dbReference type="EMBL" id="QBM23606.1"/>
    </source>
</evidence>
<dbReference type="KEGG" id="cars:E1B03_14665"/>
<dbReference type="Proteomes" id="UP000293850">
    <property type="component" value="Chromosome"/>
</dbReference>
<gene>
    <name evidence="1" type="ORF">E1B03_14665</name>
</gene>
<sequence length="293" mass="34055">MLAEDIIVCAVKDFEYFFIKSYNYKVKVKLHDNNSSLHASIKGFEHNSFIRFSSDLCSMEITSNEDFIFILNIVCHELAHYVNHHNYIKKDDKTNRILEAWADRCGVKILLCILRKGFYISNLYKKNNYDTSLDGLTKLIGKVFFKLAGNVFNISSKYYYERLIRVMHCVAGANSFFDDVFDDRDLDRAYVVMHNIYMKSGLRNIISEEMRSIEPDLVELQQIRELHFNLQEGRNSITPGLKPFYEKFIGTSYLPTNNAATLAKISIAYDYALQSMKPSRFGLAKSFFGDDKY</sequence>
<dbReference type="AlphaFoldDB" id="A0A4P6WNA7"/>